<keyword evidence="3" id="KW-1185">Reference proteome</keyword>
<sequence>MVANSIGDGGAGCVAEQKKEEKVEDKIDEDSDDDYWYDEILFDPPEYLM</sequence>
<protein>
    <submittedName>
        <fullName evidence="2">Uncharacterized protein</fullName>
    </submittedName>
</protein>
<dbReference type="Proteomes" id="UP001202328">
    <property type="component" value="Unassembled WGS sequence"/>
</dbReference>
<accession>A0AAD4XK48</accession>
<dbReference type="AlphaFoldDB" id="A0AAD4XK48"/>
<proteinExistence type="predicted"/>
<name>A0AAD4XK48_9MAGN</name>
<evidence type="ECO:0000313" key="3">
    <source>
        <dbReference type="Proteomes" id="UP001202328"/>
    </source>
</evidence>
<feature type="region of interest" description="Disordered" evidence="1">
    <location>
        <begin position="1"/>
        <end position="29"/>
    </location>
</feature>
<comment type="caution">
    <text evidence="2">The sequence shown here is derived from an EMBL/GenBank/DDBJ whole genome shotgun (WGS) entry which is preliminary data.</text>
</comment>
<organism evidence="2 3">
    <name type="scientific">Papaver atlanticum</name>
    <dbReference type="NCBI Taxonomy" id="357466"/>
    <lineage>
        <taxon>Eukaryota</taxon>
        <taxon>Viridiplantae</taxon>
        <taxon>Streptophyta</taxon>
        <taxon>Embryophyta</taxon>
        <taxon>Tracheophyta</taxon>
        <taxon>Spermatophyta</taxon>
        <taxon>Magnoliopsida</taxon>
        <taxon>Ranunculales</taxon>
        <taxon>Papaveraceae</taxon>
        <taxon>Papaveroideae</taxon>
        <taxon>Papaver</taxon>
    </lineage>
</organism>
<evidence type="ECO:0000313" key="2">
    <source>
        <dbReference type="EMBL" id="KAI3917573.1"/>
    </source>
</evidence>
<gene>
    <name evidence="2" type="ORF">MKW98_021335</name>
</gene>
<feature type="compositionally biased region" description="Basic and acidic residues" evidence="1">
    <location>
        <begin position="16"/>
        <end position="25"/>
    </location>
</feature>
<reference evidence="2" key="1">
    <citation type="submission" date="2022-04" db="EMBL/GenBank/DDBJ databases">
        <title>A functionally conserved STORR gene fusion in Papaver species that diverged 16.8 million years ago.</title>
        <authorList>
            <person name="Catania T."/>
        </authorList>
    </citation>
    <scope>NUCLEOTIDE SEQUENCE</scope>
    <source>
        <strain evidence="2">S-188037</strain>
    </source>
</reference>
<evidence type="ECO:0000256" key="1">
    <source>
        <dbReference type="SAM" id="MobiDB-lite"/>
    </source>
</evidence>
<dbReference type="EMBL" id="JAJJMB010008983">
    <property type="protein sequence ID" value="KAI3917573.1"/>
    <property type="molecule type" value="Genomic_DNA"/>
</dbReference>